<organism evidence="3 4">
    <name type="scientific">Emericellopsis atlantica</name>
    <dbReference type="NCBI Taxonomy" id="2614577"/>
    <lineage>
        <taxon>Eukaryota</taxon>
        <taxon>Fungi</taxon>
        <taxon>Dikarya</taxon>
        <taxon>Ascomycota</taxon>
        <taxon>Pezizomycotina</taxon>
        <taxon>Sordariomycetes</taxon>
        <taxon>Hypocreomycetidae</taxon>
        <taxon>Hypocreales</taxon>
        <taxon>Bionectriaceae</taxon>
        <taxon>Emericellopsis</taxon>
    </lineage>
</organism>
<dbReference type="GO" id="GO:0006874">
    <property type="term" value="P:intracellular calcium ion homeostasis"/>
    <property type="evidence" value="ECO:0007669"/>
    <property type="project" value="TreeGrafter"/>
</dbReference>
<feature type="domain" description="CID" evidence="2">
    <location>
        <begin position="24"/>
        <end position="172"/>
    </location>
</feature>
<feature type="region of interest" description="Disordered" evidence="1">
    <location>
        <begin position="313"/>
        <end position="548"/>
    </location>
</feature>
<dbReference type="Gene3D" id="1.25.40.90">
    <property type="match status" value="1"/>
</dbReference>
<evidence type="ECO:0000256" key="1">
    <source>
        <dbReference type="SAM" id="MobiDB-lite"/>
    </source>
</evidence>
<feature type="compositionally biased region" description="Low complexity" evidence="1">
    <location>
        <begin position="356"/>
        <end position="368"/>
    </location>
</feature>
<dbReference type="GO" id="GO:0048471">
    <property type="term" value="C:perinuclear region of cytoplasm"/>
    <property type="evidence" value="ECO:0007669"/>
    <property type="project" value="TreeGrafter"/>
</dbReference>
<reference evidence="3" key="1">
    <citation type="journal article" date="2021" name="IMA Fungus">
        <title>Genomic characterization of three marine fungi, including Emericellopsis atlantica sp. nov. with signatures of a generalist lifestyle and marine biomass degradation.</title>
        <authorList>
            <person name="Hagestad O.C."/>
            <person name="Hou L."/>
            <person name="Andersen J.H."/>
            <person name="Hansen E.H."/>
            <person name="Altermark B."/>
            <person name="Li C."/>
            <person name="Kuhnert E."/>
            <person name="Cox R.J."/>
            <person name="Crous P.W."/>
            <person name="Spatafora J.W."/>
            <person name="Lail K."/>
            <person name="Amirebrahimi M."/>
            <person name="Lipzen A."/>
            <person name="Pangilinan J."/>
            <person name="Andreopoulos W."/>
            <person name="Hayes R.D."/>
            <person name="Ng V."/>
            <person name="Grigoriev I.V."/>
            <person name="Jackson S.A."/>
            <person name="Sutton T.D.S."/>
            <person name="Dobson A.D.W."/>
            <person name="Rama T."/>
        </authorList>
    </citation>
    <scope>NUCLEOTIDE SEQUENCE</scope>
    <source>
        <strain evidence="3">TS7</strain>
    </source>
</reference>
<name>A0A9P7ZE25_9HYPO</name>
<feature type="compositionally biased region" description="Basic residues" evidence="1">
    <location>
        <begin position="316"/>
        <end position="326"/>
    </location>
</feature>
<feature type="compositionally biased region" description="Low complexity" evidence="1">
    <location>
        <begin position="468"/>
        <end position="486"/>
    </location>
</feature>
<dbReference type="Pfam" id="PF04818">
    <property type="entry name" value="CID"/>
    <property type="match status" value="1"/>
</dbReference>
<dbReference type="EMBL" id="MU251280">
    <property type="protein sequence ID" value="KAG9250241.1"/>
    <property type="molecule type" value="Genomic_DNA"/>
</dbReference>
<feature type="compositionally biased region" description="Pro residues" evidence="1">
    <location>
        <begin position="445"/>
        <end position="467"/>
    </location>
</feature>
<sequence>MAQELGISKAALAASLFKADPTSLPRTTVDDLFTLLGSAVTKCSRPNVQNCKAWIVANVVPSKNRSAALGRYLVALSRSLDNKEKPSVRRRRLHLLYVINDVLHHVKTNLGDASFGDALEAHLPVLVATVAEFKDCPKHMKKLSLLLDIWENKAYVSAAHLATLRKAAASDPSTAVPAAEAQSVTSSLRISKEAPYTLPSYHGDPSTPWYDLPAATWLPHITPNSTRPMLPDLIKPIQLAPGPADPKLVTAVKDLLRDVELLFSKERKADEEPYGQINELGEQVYLDEVTGDVIGGRTYYGWSRTFCEKMKERQKTARNGKHRGRSRSLSSSDSRDLSRSLSGTPAFKRRRRSPDSRSPSPRGRSRSSLYDGNRGRRGSSSGRSRSRSPYLRRPYSRSPSRSRSRSPGRSRLGSQVPPPPPRSQQHQQAPPPPPPLNQMGLPSGNLPPPPRPPGWNGPWPPPAPSPNATPGGWMPGMMIPPNMMAPSAWSGGPPPPPPPQLQNDPQSHYYQGGYGQRGHQDRHHWQHPGQGRGYGRGGGSWGRGRGRG</sequence>
<accession>A0A9P7ZE25</accession>
<evidence type="ECO:0000313" key="4">
    <source>
        <dbReference type="Proteomes" id="UP000887229"/>
    </source>
</evidence>
<comment type="caution">
    <text evidence="3">The sequence shown here is derived from an EMBL/GenBank/DDBJ whole genome shotgun (WGS) entry which is preliminary data.</text>
</comment>
<proteinExistence type="predicted"/>
<dbReference type="GeneID" id="70290302"/>
<protein>
    <recommendedName>
        <fullName evidence="2">CID domain-containing protein</fullName>
    </recommendedName>
</protein>
<dbReference type="AlphaFoldDB" id="A0A9P7ZE25"/>
<dbReference type="InterPro" id="IPR006569">
    <property type="entry name" value="CID_dom"/>
</dbReference>
<feature type="compositionally biased region" description="Gly residues" evidence="1">
    <location>
        <begin position="530"/>
        <end position="548"/>
    </location>
</feature>
<feature type="compositionally biased region" description="Low complexity" evidence="1">
    <location>
        <begin position="378"/>
        <end position="399"/>
    </location>
</feature>
<gene>
    <name evidence="3" type="ORF">F5Z01DRAFT_378056</name>
</gene>
<evidence type="ECO:0000259" key="2">
    <source>
        <dbReference type="PROSITE" id="PS51391"/>
    </source>
</evidence>
<dbReference type="Proteomes" id="UP000887229">
    <property type="component" value="Unassembled WGS sequence"/>
</dbReference>
<dbReference type="OrthoDB" id="21470at2759"/>
<keyword evidence="4" id="KW-1185">Reference proteome</keyword>
<dbReference type="RefSeq" id="XP_046114165.1">
    <property type="nucleotide sequence ID" value="XM_046259399.1"/>
</dbReference>
<dbReference type="PANTHER" id="PTHR12323">
    <property type="entry name" value="SR-RELATED CTD ASSOCIATED FACTOR 6"/>
    <property type="match status" value="1"/>
</dbReference>
<dbReference type="PANTHER" id="PTHR12323:SF0">
    <property type="entry name" value="CALCIUM HOMEOSTASIS ENDOPLASMIC RETICULUM PROTEIN"/>
    <property type="match status" value="1"/>
</dbReference>
<dbReference type="PROSITE" id="PS51391">
    <property type="entry name" value="CID"/>
    <property type="match status" value="1"/>
</dbReference>
<evidence type="ECO:0000313" key="3">
    <source>
        <dbReference type="EMBL" id="KAG9250241.1"/>
    </source>
</evidence>
<dbReference type="InterPro" id="IPR008942">
    <property type="entry name" value="ENTH_VHS"/>
</dbReference>